<dbReference type="InterPro" id="IPR016039">
    <property type="entry name" value="Thiolase-like"/>
</dbReference>
<evidence type="ECO:0000256" key="7">
    <source>
        <dbReference type="ARBA" id="ARBA00022737"/>
    </source>
</evidence>
<keyword evidence="13" id="KW-1185">Reference proteome</keyword>
<dbReference type="Pfam" id="PF00550">
    <property type="entry name" value="PP-binding"/>
    <property type="match status" value="2"/>
</dbReference>
<protein>
    <submittedName>
        <fullName evidence="12">KR domain-containing protein</fullName>
    </submittedName>
</protein>
<reference evidence="12" key="1">
    <citation type="submission" date="2022-10" db="EMBL/GenBank/DDBJ databases">
        <authorList>
            <person name="Mo P."/>
        </authorList>
    </citation>
    <scope>NUCLEOTIDE SEQUENCE</scope>
    <source>
        <strain evidence="12">HUAS 14-6</strain>
    </source>
</reference>
<dbReference type="SMART" id="SM00823">
    <property type="entry name" value="PKS_PP"/>
    <property type="match status" value="2"/>
</dbReference>
<feature type="compositionally biased region" description="Basic and acidic residues" evidence="9">
    <location>
        <begin position="1"/>
        <end position="11"/>
    </location>
</feature>
<dbReference type="Gene3D" id="1.10.1240.100">
    <property type="match status" value="1"/>
</dbReference>
<feature type="region of interest" description="Disordered" evidence="9">
    <location>
        <begin position="947"/>
        <end position="986"/>
    </location>
</feature>
<dbReference type="Gene3D" id="3.40.47.10">
    <property type="match status" value="2"/>
</dbReference>
<evidence type="ECO:0000256" key="3">
    <source>
        <dbReference type="ARBA" id="ARBA00022450"/>
    </source>
</evidence>
<feature type="region of interest" description="Disordered" evidence="9">
    <location>
        <begin position="2105"/>
        <end position="2150"/>
    </location>
</feature>
<evidence type="ECO:0000256" key="4">
    <source>
        <dbReference type="ARBA" id="ARBA00022490"/>
    </source>
</evidence>
<dbReference type="RefSeq" id="WP_263279621.1">
    <property type="nucleotide sequence ID" value="NZ_CP106795.1"/>
</dbReference>
<feature type="domain" description="Ketosynthase family 3 (KS3)" evidence="11">
    <location>
        <begin position="1654"/>
        <end position="2071"/>
    </location>
</feature>
<dbReference type="Pfam" id="PF02801">
    <property type="entry name" value="Ketoacyl-synt_C"/>
    <property type="match status" value="2"/>
</dbReference>
<dbReference type="InterPro" id="IPR054514">
    <property type="entry name" value="RhiE-like_linker"/>
</dbReference>
<dbReference type="InterPro" id="IPR013968">
    <property type="entry name" value="PKS_KR"/>
</dbReference>
<dbReference type="InterPro" id="IPR020806">
    <property type="entry name" value="PKS_PP-bd"/>
</dbReference>
<evidence type="ECO:0000256" key="6">
    <source>
        <dbReference type="ARBA" id="ARBA00022679"/>
    </source>
</evidence>
<comment type="subcellular location">
    <subcellularLocation>
        <location evidence="1">Cytoplasm</location>
    </subcellularLocation>
</comment>
<evidence type="ECO:0000256" key="5">
    <source>
        <dbReference type="ARBA" id="ARBA00022553"/>
    </source>
</evidence>
<dbReference type="SUPFAM" id="SSF51735">
    <property type="entry name" value="NAD(P)-binding Rossmann-fold domains"/>
    <property type="match status" value="2"/>
</dbReference>
<dbReference type="EMBL" id="CP106795">
    <property type="protein sequence ID" value="UXY39423.1"/>
    <property type="molecule type" value="Genomic_DNA"/>
</dbReference>
<sequence length="2176" mass="226791">MNPMERTDIDSHPGGGTSGPPPTPDPRPAGAEPGPADPVVVLVSAGDPARLARAARALHDRLAHLVRQERAPAAADVAWTTQTGRVPMRHRLAVVHPDLHGVLAGLGAFLAGRPDPAVHTGQAAPGARAAAGSPVTAAEAARQWADGADLPWQSYWRTRRSRVPLPVYPFAETETETETEAGAGAGAEAQSASPSVSMTESKSKSESADATRPHAPDTARVPGTPQAAQAPDPAEPRVAALEDALLDRYAEVSGIPRDELDARTPFVEYGLTSLQIGELNALLADDWGVGSRTLFFEHGDIAAVAADAVHRCGARRRTPEPAPETSRDPVFRTLPAGAAHPAAGPDARPAADGTGAIAVIGVAGRFPNSPDLETFWSRLATGHDCVTALPPERHRPGWPVDDMIGGFLDDVDRFDPLLFGITPRDASLMDPQERLFLETAWAALENAAHPRQRLRERHGSRVGVYAGAMYADYAFFGVEETLRGRPAYAGGALGNIANRVSYILDLHGPSLAVDTMCSSSLAALHLAVRALRAGDCEIALAGAVNLSLHPNKFVQQRLMSLTSSSRRCRSFGAGGDGFVPAEAVGVLVLKPLERALADGDRVRAVIRGSAVVHAGRTNGYLVPSPAAQGEVVRGALADAGLLPGDIDYLEAHGAGTALGDPVEIDGLGRVFGTGDRAAGSLPIGSVKSTIGHAEAAAGIAAFTKVLLQLEHRTLAPTLHADDLNPNIDWDTVPFRAQRTAAPWPRPTGPDGTPRPRRAGISSFGAGGTIAHLIVEEYPARNEPDTTAPRATGPGRPQLLVLSAYDEQRLQDSASRLAARLRAPGAPDLADVAWTLQVGREPLRERLALVARDPAEASARLAEFAAGSATGADVVVRGRAPHGGRPQGRLLPDGPEADLGALARHWVSGGPVDWPLLHPREPEARPRVATLPAYPFARMRCWIPETAPGAPAADAPAPAVAGPPRPGEAVRAQAAAAGPGRAEQQPDGDALLLRREWLPTGEVGAGSGPTEGVVLCLYGTATRGLADALAASAPPGTLVPVLVRDDPGTPELRDATPEFADDEQADAVTGDLLARHPLIAGWIDLTDLDRTDPGDPGPWTARLLLVRRLLGARPGARLRGIQAVRGLQDLDGPAPDPSGARMAGFLRCLGAEYGRLATTVVDTDLATADTDRLAASLWGEWHRPGARAEICHRHGLRYEPLLRPTLGRAVPFTPDPDRAYVVTGGTRGIGARVAAHLAERGAGAIAVLGGRPLPARHLWNAPEALGDAEAEAVENVRRLERLGARVLVHTGPLTDASALGAFLDRVRTELAPLGGVVHCAGGIGTGRPAFVGKDTASIRASFAPKADGLETLATLCAGDRLDFFVAFSSACALVPRLAAGVTDYAAANAAMDFLLAHRVRQGGAHFRSVCWPMWTDSGAARGKENVCAPVGLDTLNDTQGLRVLDQVLAMPWGGTVLPAVPLDPSFDAGTLLDSRAGGAGGTAPAQPAAAVRPRPAPDAGRADVSATGADVSSACADVSSAQSPTDGGPAWLVRLVCAVLGTPEADLDVTADFADLGVESVMLGELLDHVEEAVGERLPPSLLLEHPSVEQLHGHLTGLGLAPRHEAAPRTAPPADAPTASAPASPAVSAPPAHEPSHPAEVPAAAPRPAHGGTETKVAVIGMAGRFPGAPDVRTYWRNLLQGDCAVTEVPPGRWDTGALYSPDYAPGRSTGKWGGFLDGLERFDPEPFRLTDDEATVLDPGIRLFLEATRDCLADAGYRDEELRGRDVGVFVGGRISTYPRRAPLRPDVLQSDQNFLAAQVAHRCDFRGPNLVVDSACSSSLVSVQLACRSVLSGESELALAGGVEILLDERPYLEFSAARVLSPTGRCRPFDEQADGIVPGEACGAVLLKPLGAALRDGDPVHAVIEAVAVNNDGHTMGTTTPNPAAQTAVVRKALAAAGRRADEIGLVEAHGTATRIGDPMELKALTDAFAGAEEPYGRCAIGSVKANVGHLLSAAGVAGLIKVALSLEHGLIPPTLFCDTPNPRFDFAHSPFRPVTAVEEWAAPPERRVAGISSFGLGGTNAHLVASALDPRDRPAGVPVRQPLPAPEYRRRRLWLERDTAAPAHTGPAGAMPSPDPVSGRGTATGSVSHAGTPDRTPDPGPAPVRAAILDLRFVTRQVTAEVSAPTPAAPVP</sequence>
<dbReference type="InterPro" id="IPR050091">
    <property type="entry name" value="PKS_NRPS_Biosynth_Enz"/>
</dbReference>
<dbReference type="SUPFAM" id="SSF53901">
    <property type="entry name" value="Thiolase-like"/>
    <property type="match status" value="2"/>
</dbReference>
<evidence type="ECO:0000256" key="2">
    <source>
        <dbReference type="ARBA" id="ARBA00004792"/>
    </source>
</evidence>
<feature type="compositionally biased region" description="Polar residues" evidence="9">
    <location>
        <begin position="190"/>
        <end position="200"/>
    </location>
</feature>
<feature type="compositionally biased region" description="Low complexity" evidence="9">
    <location>
        <begin position="1616"/>
        <end position="1631"/>
    </location>
</feature>
<accession>A0ABY6EYE4</accession>
<feature type="compositionally biased region" description="Low complexity" evidence="9">
    <location>
        <begin position="335"/>
        <end position="350"/>
    </location>
</feature>
<dbReference type="SMART" id="SM00825">
    <property type="entry name" value="PKS_KS"/>
    <property type="match status" value="2"/>
</dbReference>
<dbReference type="Gene3D" id="3.30.70.3290">
    <property type="match status" value="1"/>
</dbReference>
<feature type="domain" description="Ketosynthase family 3 (KS3)" evidence="11">
    <location>
        <begin position="354"/>
        <end position="776"/>
    </location>
</feature>
<organism evidence="12 13">
    <name type="scientific">Streptomyces albidocamelliae</name>
    <dbReference type="NCBI Taxonomy" id="2981135"/>
    <lineage>
        <taxon>Bacteria</taxon>
        <taxon>Bacillati</taxon>
        <taxon>Actinomycetota</taxon>
        <taxon>Actinomycetes</taxon>
        <taxon>Kitasatosporales</taxon>
        <taxon>Streptomycetaceae</taxon>
        <taxon>Streptomyces</taxon>
    </lineage>
</organism>
<feature type="compositionally biased region" description="Low complexity" evidence="9">
    <location>
        <begin position="1638"/>
        <end position="1649"/>
    </location>
</feature>
<keyword evidence="5" id="KW-0597">Phosphoprotein</keyword>
<dbReference type="PROSITE" id="PS52004">
    <property type="entry name" value="KS3_2"/>
    <property type="match status" value="2"/>
</dbReference>
<dbReference type="InterPro" id="IPR018201">
    <property type="entry name" value="Ketoacyl_synth_AS"/>
</dbReference>
<dbReference type="SUPFAM" id="SSF47336">
    <property type="entry name" value="ACP-like"/>
    <property type="match status" value="2"/>
</dbReference>
<keyword evidence="4" id="KW-0963">Cytoplasm</keyword>
<name>A0ABY6EYE4_9ACTN</name>
<dbReference type="PANTHER" id="PTHR43775:SF37">
    <property type="entry name" value="SI:DKEY-61P9.11"/>
    <property type="match status" value="1"/>
</dbReference>
<comment type="pathway">
    <text evidence="2">Antibiotic biosynthesis.</text>
</comment>
<keyword evidence="7" id="KW-0677">Repeat</keyword>
<dbReference type="PROSITE" id="PS50075">
    <property type="entry name" value="CARRIER"/>
    <property type="match status" value="1"/>
</dbReference>
<evidence type="ECO:0000256" key="9">
    <source>
        <dbReference type="SAM" id="MobiDB-lite"/>
    </source>
</evidence>
<evidence type="ECO:0000259" key="10">
    <source>
        <dbReference type="PROSITE" id="PS50075"/>
    </source>
</evidence>
<gene>
    <name evidence="12" type="ORF">N8I86_34770</name>
</gene>
<keyword evidence="8" id="KW-0012">Acyltransferase</keyword>
<feature type="compositionally biased region" description="Low complexity" evidence="9">
    <location>
        <begin position="180"/>
        <end position="189"/>
    </location>
</feature>
<dbReference type="SMART" id="SM00822">
    <property type="entry name" value="PKS_KR"/>
    <property type="match status" value="1"/>
</dbReference>
<evidence type="ECO:0000313" key="12">
    <source>
        <dbReference type="EMBL" id="UXY39423.1"/>
    </source>
</evidence>
<dbReference type="CDD" id="cd00833">
    <property type="entry name" value="PKS"/>
    <property type="match status" value="2"/>
</dbReference>
<dbReference type="InterPro" id="IPR036291">
    <property type="entry name" value="NAD(P)-bd_dom_sf"/>
</dbReference>
<feature type="compositionally biased region" description="Low complexity" evidence="9">
    <location>
        <begin position="947"/>
        <end position="959"/>
    </location>
</feature>
<feature type="region of interest" description="Disordered" evidence="9">
    <location>
        <begin position="1472"/>
        <end position="1504"/>
    </location>
</feature>
<feature type="domain" description="Carrier" evidence="10">
    <location>
        <begin position="1522"/>
        <end position="1599"/>
    </location>
</feature>
<dbReference type="SMART" id="SM01294">
    <property type="entry name" value="PKS_PP_betabranch"/>
    <property type="match status" value="1"/>
</dbReference>
<dbReference type="Pfam" id="PF22336">
    <property type="entry name" value="RhiE-like_linker"/>
    <property type="match status" value="2"/>
</dbReference>
<dbReference type="Pfam" id="PF08659">
    <property type="entry name" value="KR"/>
    <property type="match status" value="1"/>
</dbReference>
<feature type="region of interest" description="Disordered" evidence="9">
    <location>
        <begin position="174"/>
        <end position="236"/>
    </location>
</feature>
<feature type="compositionally biased region" description="Low complexity" evidence="9">
    <location>
        <begin position="1481"/>
        <end position="1498"/>
    </location>
</feature>
<dbReference type="Gene3D" id="3.40.50.720">
    <property type="entry name" value="NAD(P)-binding Rossmann-like Domain"/>
    <property type="match status" value="1"/>
</dbReference>
<dbReference type="InterPro" id="IPR020841">
    <property type="entry name" value="PKS_Beta-ketoAc_synthase_dom"/>
</dbReference>
<feature type="region of interest" description="Disordered" evidence="9">
    <location>
        <begin position="314"/>
        <end position="350"/>
    </location>
</feature>
<keyword evidence="6" id="KW-0808">Transferase</keyword>
<dbReference type="CDD" id="cd08953">
    <property type="entry name" value="KR_2_SDR_x"/>
    <property type="match status" value="1"/>
</dbReference>
<feature type="compositionally biased region" description="Low complexity" evidence="9">
    <location>
        <begin position="966"/>
        <end position="984"/>
    </location>
</feature>
<dbReference type="PROSITE" id="PS00606">
    <property type="entry name" value="KS3_1"/>
    <property type="match status" value="1"/>
</dbReference>
<dbReference type="InterPro" id="IPR057326">
    <property type="entry name" value="KR_dom"/>
</dbReference>
<feature type="compositionally biased region" description="Low complexity" evidence="9">
    <location>
        <begin position="2105"/>
        <end position="2114"/>
    </location>
</feature>
<evidence type="ECO:0000256" key="1">
    <source>
        <dbReference type="ARBA" id="ARBA00004496"/>
    </source>
</evidence>
<dbReference type="InterPro" id="IPR014031">
    <property type="entry name" value="Ketoacyl_synth_C"/>
</dbReference>
<evidence type="ECO:0000256" key="8">
    <source>
        <dbReference type="ARBA" id="ARBA00023315"/>
    </source>
</evidence>
<dbReference type="PANTHER" id="PTHR43775">
    <property type="entry name" value="FATTY ACID SYNTHASE"/>
    <property type="match status" value="1"/>
</dbReference>
<evidence type="ECO:0000259" key="11">
    <source>
        <dbReference type="PROSITE" id="PS52004"/>
    </source>
</evidence>
<proteinExistence type="predicted"/>
<dbReference type="Gene3D" id="1.10.1200.10">
    <property type="entry name" value="ACP-like"/>
    <property type="match status" value="2"/>
</dbReference>
<dbReference type="Pfam" id="PF00109">
    <property type="entry name" value="ketoacyl-synt"/>
    <property type="match status" value="2"/>
</dbReference>
<dbReference type="InterPro" id="IPR014030">
    <property type="entry name" value="Ketoacyl_synth_N"/>
</dbReference>
<feature type="region of interest" description="Disordered" evidence="9">
    <location>
        <begin position="1604"/>
        <end position="1651"/>
    </location>
</feature>
<dbReference type="InterPro" id="IPR009081">
    <property type="entry name" value="PP-bd_ACP"/>
</dbReference>
<evidence type="ECO:0000313" key="13">
    <source>
        <dbReference type="Proteomes" id="UP001060733"/>
    </source>
</evidence>
<dbReference type="InterPro" id="IPR036736">
    <property type="entry name" value="ACP-like_sf"/>
</dbReference>
<feature type="region of interest" description="Disordered" evidence="9">
    <location>
        <begin position="1"/>
        <end position="37"/>
    </location>
</feature>
<feature type="compositionally biased region" description="Basic and acidic residues" evidence="9">
    <location>
        <begin position="201"/>
        <end position="217"/>
    </location>
</feature>
<keyword evidence="3" id="KW-0596">Phosphopantetheine</keyword>
<dbReference type="Proteomes" id="UP001060733">
    <property type="component" value="Chromosome"/>
</dbReference>